<dbReference type="AlphaFoldDB" id="A0A7W7VE60"/>
<gene>
    <name evidence="3" type="ORF">FHR82_003102</name>
</gene>
<comment type="caution">
    <text evidence="3">The sequence shown here is derived from an EMBL/GenBank/DDBJ whole genome shotgun (WGS) entry which is preliminary data.</text>
</comment>
<dbReference type="RefSeq" id="WP_184811030.1">
    <property type="nucleotide sequence ID" value="NZ_JACHJQ010000003.1"/>
</dbReference>
<evidence type="ECO:0000256" key="2">
    <source>
        <dbReference type="SAM" id="SignalP"/>
    </source>
</evidence>
<feature type="signal peptide" evidence="2">
    <location>
        <begin position="1"/>
        <end position="23"/>
    </location>
</feature>
<reference evidence="3 4" key="1">
    <citation type="submission" date="2020-08" db="EMBL/GenBank/DDBJ databases">
        <title>Genomic Encyclopedia of Type Strains, Phase III (KMG-III): the genomes of soil and plant-associated and newly described type strains.</title>
        <authorList>
            <person name="Whitman W."/>
        </authorList>
    </citation>
    <scope>NUCLEOTIDE SEQUENCE [LARGE SCALE GENOMIC DNA]</scope>
    <source>
        <strain evidence="3 4">CECT 8960</strain>
    </source>
</reference>
<feature type="chain" id="PRO_5030892845" evidence="2">
    <location>
        <begin position="24"/>
        <end position="244"/>
    </location>
</feature>
<proteinExistence type="predicted"/>
<dbReference type="EMBL" id="JACHJQ010000003">
    <property type="protein sequence ID" value="MBB4906882.1"/>
    <property type="molecule type" value="Genomic_DNA"/>
</dbReference>
<evidence type="ECO:0000313" key="3">
    <source>
        <dbReference type="EMBL" id="MBB4906882.1"/>
    </source>
</evidence>
<evidence type="ECO:0000313" key="4">
    <source>
        <dbReference type="Proteomes" id="UP000520767"/>
    </source>
</evidence>
<accession>A0A7W7VE60</accession>
<keyword evidence="4" id="KW-1185">Reference proteome</keyword>
<name>A0A7W7VE60_9PSEU</name>
<keyword evidence="2" id="KW-0732">Signal</keyword>
<feature type="region of interest" description="Disordered" evidence="1">
    <location>
        <begin position="27"/>
        <end position="49"/>
    </location>
</feature>
<organism evidence="3 4">
    <name type="scientific">Actinophytocola algeriensis</name>
    <dbReference type="NCBI Taxonomy" id="1768010"/>
    <lineage>
        <taxon>Bacteria</taxon>
        <taxon>Bacillati</taxon>
        <taxon>Actinomycetota</taxon>
        <taxon>Actinomycetes</taxon>
        <taxon>Pseudonocardiales</taxon>
        <taxon>Pseudonocardiaceae</taxon>
    </lineage>
</organism>
<evidence type="ECO:0000256" key="1">
    <source>
        <dbReference type="SAM" id="MobiDB-lite"/>
    </source>
</evidence>
<protein>
    <submittedName>
        <fullName evidence="3">Uncharacterized protein</fullName>
    </submittedName>
</protein>
<sequence length="244" mass="26089">MKVPFVLAVVAAAVGLSATPAAADDLAHPAPLGPQRPYEPTVAGPENIESGDVTVNRLGGGVSLTFDTARRTATGEKPSAPREFVFLFDNSIRFNPYAFPTCGRAQLAEQACPPGSQVGSGRATFHPAGTSEVLVYNTSFANGMRGVLITLPAAGTVLDNTLEPVIGDYQKRYTWGFHEIIPVSDIPPELRGSTTEFEVTFGATWNGQDFIQSYARPGTKLDFGVWSHYVTGQKTLTEGRTTRP</sequence>
<dbReference type="Proteomes" id="UP000520767">
    <property type="component" value="Unassembled WGS sequence"/>
</dbReference>